<dbReference type="FunFam" id="2.30.38.10:FF:000001">
    <property type="entry name" value="Non-ribosomal peptide synthetase PvdI"/>
    <property type="match status" value="1"/>
</dbReference>
<dbReference type="Pfam" id="PF13193">
    <property type="entry name" value="AMP-binding_C"/>
    <property type="match status" value="1"/>
</dbReference>
<dbReference type="InterPro" id="IPR020845">
    <property type="entry name" value="AMP-binding_CS"/>
</dbReference>
<dbReference type="InterPro" id="IPR020806">
    <property type="entry name" value="PKS_PP-bd"/>
</dbReference>
<evidence type="ECO:0000259" key="8">
    <source>
        <dbReference type="PROSITE" id="PS50075"/>
    </source>
</evidence>
<evidence type="ECO:0000313" key="10">
    <source>
        <dbReference type="EMBL" id="AWX70743.1"/>
    </source>
</evidence>
<dbReference type="SUPFAM" id="SSF56801">
    <property type="entry name" value="Acetyl-CoA synthetase-like"/>
    <property type="match status" value="1"/>
</dbReference>
<dbReference type="InterPro" id="IPR001242">
    <property type="entry name" value="Condensation_dom"/>
</dbReference>
<dbReference type="SUPFAM" id="SSF52777">
    <property type="entry name" value="CoA-dependent acyltransferases"/>
    <property type="match status" value="4"/>
</dbReference>
<dbReference type="InterPro" id="IPR025110">
    <property type="entry name" value="AMP-bd_C"/>
</dbReference>
<feature type="domain" description="Carrier" evidence="8">
    <location>
        <begin position="655"/>
        <end position="730"/>
    </location>
</feature>
<dbReference type="FunFam" id="3.40.50.12780:FF:000012">
    <property type="entry name" value="Non-ribosomal peptide synthetase"/>
    <property type="match status" value="1"/>
</dbReference>
<dbReference type="Gene3D" id="3.40.50.980">
    <property type="match status" value="2"/>
</dbReference>
<dbReference type="Gene3D" id="3.30.559.10">
    <property type="entry name" value="Chloramphenicol acetyltransferase-like domain"/>
    <property type="match status" value="2"/>
</dbReference>
<dbReference type="InterPro" id="IPR010060">
    <property type="entry name" value="NRPS_synth"/>
</dbReference>
<evidence type="ECO:0000256" key="1">
    <source>
        <dbReference type="ARBA" id="ARBA00001957"/>
    </source>
</evidence>
<evidence type="ECO:0000256" key="2">
    <source>
        <dbReference type="ARBA" id="ARBA00006432"/>
    </source>
</evidence>
<dbReference type="InterPro" id="IPR023213">
    <property type="entry name" value="CAT-like_dom_sf"/>
</dbReference>
<dbReference type="SUPFAM" id="SSF53901">
    <property type="entry name" value="Thiolase-like"/>
    <property type="match status" value="1"/>
</dbReference>
<dbReference type="InterPro" id="IPR020841">
    <property type="entry name" value="PKS_Beta-ketoAc_synthase_dom"/>
</dbReference>
<evidence type="ECO:0000256" key="4">
    <source>
        <dbReference type="ARBA" id="ARBA00022553"/>
    </source>
</evidence>
<dbReference type="InterPro" id="IPR010071">
    <property type="entry name" value="AA_adenyl_dom"/>
</dbReference>
<dbReference type="InterPro" id="IPR006162">
    <property type="entry name" value="Ppantetheine_attach_site"/>
</dbReference>
<name>A0ABC8D0P7_BACVE</name>
<dbReference type="FunFam" id="3.40.50.980:FF:000001">
    <property type="entry name" value="Non-ribosomal peptide synthetase"/>
    <property type="match status" value="1"/>
</dbReference>
<comment type="cofactor">
    <cofactor evidence="1">
        <name>pantetheine 4'-phosphate</name>
        <dbReference type="ChEBI" id="CHEBI:47942"/>
    </cofactor>
</comment>
<dbReference type="PROSITE" id="PS52004">
    <property type="entry name" value="KS3_2"/>
    <property type="match status" value="1"/>
</dbReference>
<dbReference type="InterPro" id="IPR018201">
    <property type="entry name" value="Ketoacyl_synth_AS"/>
</dbReference>
<dbReference type="GO" id="GO:0017000">
    <property type="term" value="P:antibiotic biosynthetic process"/>
    <property type="evidence" value="ECO:0007669"/>
    <property type="project" value="UniProtKB-KW"/>
</dbReference>
<keyword evidence="6" id="KW-0677">Repeat</keyword>
<dbReference type="GO" id="GO:0016740">
    <property type="term" value="F:transferase activity"/>
    <property type="evidence" value="ECO:0007669"/>
    <property type="project" value="UniProtKB-KW"/>
</dbReference>
<dbReference type="Proteomes" id="UP000250069">
    <property type="component" value="Chromosome"/>
</dbReference>
<gene>
    <name evidence="10" type="ORF">BVDSYZ_01270</name>
</gene>
<dbReference type="Pfam" id="PF02801">
    <property type="entry name" value="Ketoacyl-synt_C"/>
    <property type="match status" value="1"/>
</dbReference>
<dbReference type="SMART" id="SM01294">
    <property type="entry name" value="PKS_PP_betabranch"/>
    <property type="match status" value="1"/>
</dbReference>
<dbReference type="PROSITE" id="PS00455">
    <property type="entry name" value="AMP_BINDING"/>
    <property type="match status" value="1"/>
</dbReference>
<dbReference type="GO" id="GO:0008610">
    <property type="term" value="P:lipid biosynthetic process"/>
    <property type="evidence" value="ECO:0007669"/>
    <property type="project" value="UniProtKB-ARBA"/>
</dbReference>
<dbReference type="InterPro" id="IPR036736">
    <property type="entry name" value="ACP-like_sf"/>
</dbReference>
<evidence type="ECO:0000256" key="3">
    <source>
        <dbReference type="ARBA" id="ARBA00022450"/>
    </source>
</evidence>
<keyword evidence="7" id="KW-0045">Antibiotic biosynthesis</keyword>
<dbReference type="RefSeq" id="WP_052467619.1">
    <property type="nucleotide sequence ID" value="NZ_CP015443.1"/>
</dbReference>
<dbReference type="InterPro" id="IPR016039">
    <property type="entry name" value="Thiolase-like"/>
</dbReference>
<dbReference type="PROSITE" id="PS00606">
    <property type="entry name" value="KS3_1"/>
    <property type="match status" value="1"/>
</dbReference>
<dbReference type="Pfam" id="PF00668">
    <property type="entry name" value="Condensation"/>
    <property type="match status" value="2"/>
</dbReference>
<sequence>MDDISIIKQYVLEQVKEQKMNREMALRILKGLSDKSKKNQCDIAIIGISCRFSKANNAKEYWQNIMNRASCIRDLPKKRRKDIDPLLPSANENSYFKAGFLDEIDKFDSSFFRISPREAMLMDPKQRLFLETVYHAIEDSGYAGNKLQGSNTGIFVGHDHSGDLKFSYASLVNDADMIAMTGTYPGILASRTSYIFNLKGPSLVVDTACSSGLVSVHLACEALKNEECSMAIAGGVNLFLRPENIGTMSEIEAENAKISIFDKNAKGTAWGEGISAIVLKPLHRAIEDRDHIYAVIKGSATNNDGASNGITAPNAESQEKLITRAWKNANISPETISYIETHGTGTILGDPIEIKGITNAFKKYTDKKQFCGIGSVKPNIGHTVGASGMASLIKACMALKEKVIPPSINFNEPNPLINFSNSPVYVNDMIRNWEKGETPRRAGVSSFGFSGTNCHIVLEEAPGIIGETEQRQVKEVFTLSAKNKSVLNDIASKYLHFISEENNLNLSDLCYTANTGRKHLENRVCFLVKDIEDLKEKLESLLEAPVQQEEAAFSFKTDRDLSTAAGKKLKAYNAGGRTDESLLIDISKLYEKGAEIDWEMIYEGEKRRKISLPGYAFLRERHWVKLPEKLPISNALDNPSVNKPQIIRLSGREDGCYSETELMAGQIWGNALGINPIDVTSDFYEMGGDSIIAIEIINFINKQQGTELSVSDLLKHSNIKLFSAYLDEYSLRKTNDVNVIPKAGDFEWYEASSAQKRIFILDQLNKNSTSYNIPFFLMIEGELDDKRLEDAFKKLIIRHEVLRTSIVLRDGQLVQNIEKDVRFKMDRIKTSDEELESLMANFVRPFDVEKAPLLRAGLAEISHQKHLLMIDLQHIIADGASIPILQRELINLYEGNELPPLNVQFKDFANWQNELFHTEEMKKQKDFWLNEFKGEIPALNLPADFSREAKRDDQGERIYFYAGRELTAKLKELNAKQKVTLFMTLMASFNVLLHKLTGQEDIVIGTPVAGRKHKELENMIGMFVNTLALRNKPSADKTFKELLEAVRDNALLAYENQDYPFEELVDHLNLERDINQNALFNVMFVLQLMDNPAIEVNGLKYKPYPYENKTAKFDLLLQAFPSKEDIKFEFTYSSNLFKRTTVEKFSQRFLMILNHIVESQNGLIGEINILEENERRDMLSYSGKSLRSRGTDASICELFEKQAEATPNQIAVSAQDGSLTYSELNKNANRLGRALIQKGIKKNEAVGIAADRTTDFIIGVMGILKAGAAYLPIDPSYPQERVEYMLKDSGARLLLTDRNNHCQRYGVESVCLNELETVPDDGRNVKGGAERHSLAYIIYTSGSTGHPKGVMIEHKSIVNLTEALHERIYCKHGGRQNVALLAPFSFDASVKQIFSALLLGHSLYIISEEARHDITKLAEFYIQNKINISDGTPAYLSLLSESPQCGRIGVKHFIIGGEVLKPEEVKRFYKVFKKNDRPYITNVYGPTECCVDAASYTINPDNISNIKRIPIGTPIKNCSIYILDKQQKPVPPGVIGELYIGGEGVGRGYCNREELTEAKFIPDLVHSGEKMYKTGDLGKWNEDGNIEFAGRIDRQVKIRGFRIELDEIVNRLLSHQNVQEAVAIAHNDQIYAYTVCKDTQPPSQLKEYLLEYLPEYMVPTVIMGIDKIPLTNNGKTDVKRLPLPAENNAELHHFIAPRNEIERIVSEVWSDILEVSKISIKDNFFVLGGDSIKAIQAAVRMEKFNLRLEVKDIFHYQTIEGVSNKVSYITAASDNSVITGEAGLVPIQCWLAERHNDTLHHRNLSFMLYREAGFGEDIVKDIFTRIIQHHDSLRTVFKRKGDRMVQVIRGLTDGDLFDFHLINAINMPQSVLKMKINQIQASMDLTHGPLVKLALIKEADGEHLLIVIHQMIIDHMSWRILLEDFNTAYQQVKSNEDIVLPNKTDSYLKWSDYLYKYAESERLLFEKEYWTKLENVYAPSIPVDIQEQIAKVKDNRQVYRQFNVRETENIMNAIQGQDHFTIETVLLTALGLTIKHQTGSNTSLVHLGNHGRTHQSEKLNIYRTVGRFSAIYPVALEVSDSDHIGSSLDNVNSTLANIPDQGIGYGILRYLKQDIKEKSKPDISFNYMGEFDNELHTESFTVSPLSTGNDISEDEIWNYKFKFIVLVREKKLSIGIEYNQNQYHKSTVENLLNQYMHYIKKAAETI</sequence>
<dbReference type="EMBL" id="CP030150">
    <property type="protein sequence ID" value="AWX70743.1"/>
    <property type="molecule type" value="Genomic_DNA"/>
</dbReference>
<organism evidence="10 11">
    <name type="scientific">Bacillus velezensis</name>
    <dbReference type="NCBI Taxonomy" id="492670"/>
    <lineage>
        <taxon>Bacteria</taxon>
        <taxon>Bacillati</taxon>
        <taxon>Bacillota</taxon>
        <taxon>Bacilli</taxon>
        <taxon>Bacillales</taxon>
        <taxon>Bacillaceae</taxon>
        <taxon>Bacillus</taxon>
        <taxon>Bacillus amyloliquefaciens group</taxon>
    </lineage>
</organism>
<dbReference type="Pfam" id="PF00550">
    <property type="entry name" value="PP-binding"/>
    <property type="match status" value="2"/>
</dbReference>
<dbReference type="InterPro" id="IPR014030">
    <property type="entry name" value="Ketoacyl_synth_N"/>
</dbReference>
<dbReference type="Gene3D" id="1.10.1200.10">
    <property type="entry name" value="ACP-like"/>
    <property type="match status" value="2"/>
</dbReference>
<dbReference type="PANTHER" id="PTHR45527:SF1">
    <property type="entry name" value="FATTY ACID SYNTHASE"/>
    <property type="match status" value="1"/>
</dbReference>
<dbReference type="CDD" id="cd19531">
    <property type="entry name" value="LCL_NRPS-like"/>
    <property type="match status" value="1"/>
</dbReference>
<dbReference type="NCBIfam" id="TIGR01733">
    <property type="entry name" value="AA-adenyl-dom"/>
    <property type="match status" value="1"/>
</dbReference>
<dbReference type="Pfam" id="PF22621">
    <property type="entry name" value="CurL-like_PKS_C"/>
    <property type="match status" value="1"/>
</dbReference>
<dbReference type="Gene3D" id="3.30.559.30">
    <property type="entry name" value="Nonribosomal peptide synthetase, condensation domain"/>
    <property type="match status" value="2"/>
</dbReference>
<dbReference type="PROSITE" id="PS50075">
    <property type="entry name" value="CARRIER"/>
    <property type="match status" value="2"/>
</dbReference>
<dbReference type="Gene3D" id="3.30.300.30">
    <property type="match status" value="1"/>
</dbReference>
<evidence type="ECO:0000256" key="6">
    <source>
        <dbReference type="ARBA" id="ARBA00022737"/>
    </source>
</evidence>
<reference evidence="10 11" key="1">
    <citation type="submission" date="2018-06" db="EMBL/GenBank/DDBJ databases">
        <title>Complete Genome Sequence of Bacillus velezensis DSYZ, a Plant Growth-Promoting Rhizobacterium with Antifungal Activity.</title>
        <authorList>
            <person name="Du B."/>
            <person name="Ding Y."/>
            <person name="Liu K."/>
            <person name="Yao L."/>
            <person name="Wang C."/>
            <person name="Li H."/>
            <person name="Liu H."/>
        </authorList>
    </citation>
    <scope>NUCLEOTIDE SEQUENCE [LARGE SCALE GENOMIC DNA]</scope>
    <source>
        <strain evidence="10 11">DSYZ</strain>
    </source>
</reference>
<dbReference type="Gene3D" id="2.30.38.10">
    <property type="entry name" value="Luciferase, Domain 3"/>
    <property type="match status" value="1"/>
</dbReference>
<dbReference type="Pfam" id="PF00501">
    <property type="entry name" value="AMP-binding"/>
    <property type="match status" value="1"/>
</dbReference>
<accession>A0ABC8D0P7</accession>
<dbReference type="NCBIfam" id="TIGR01720">
    <property type="entry name" value="NRPS-para261"/>
    <property type="match status" value="1"/>
</dbReference>
<dbReference type="SMART" id="SM00823">
    <property type="entry name" value="PKS_PP"/>
    <property type="match status" value="1"/>
</dbReference>
<dbReference type="FunFam" id="1.10.1200.10:FF:000005">
    <property type="entry name" value="Nonribosomal peptide synthetase 1"/>
    <property type="match status" value="1"/>
</dbReference>
<dbReference type="Gene3D" id="3.40.47.10">
    <property type="match status" value="1"/>
</dbReference>
<evidence type="ECO:0000256" key="5">
    <source>
        <dbReference type="ARBA" id="ARBA00022679"/>
    </source>
</evidence>
<evidence type="ECO:0000259" key="9">
    <source>
        <dbReference type="PROSITE" id="PS52004"/>
    </source>
</evidence>
<dbReference type="SMART" id="SM00825">
    <property type="entry name" value="PKS_KS"/>
    <property type="match status" value="1"/>
</dbReference>
<dbReference type="InterPro" id="IPR045851">
    <property type="entry name" value="AMP-bd_C_sf"/>
</dbReference>
<comment type="similarity">
    <text evidence="2">Belongs to the ATP-dependent AMP-binding enzyme family.</text>
</comment>
<keyword evidence="3" id="KW-0596">Phosphopantetheine</keyword>
<dbReference type="SUPFAM" id="SSF47336">
    <property type="entry name" value="ACP-like"/>
    <property type="match status" value="2"/>
</dbReference>
<keyword evidence="4" id="KW-0597">Phosphoprotein</keyword>
<evidence type="ECO:0000313" key="11">
    <source>
        <dbReference type="Proteomes" id="UP000250069"/>
    </source>
</evidence>
<dbReference type="InterPro" id="IPR009081">
    <property type="entry name" value="PP-bd_ACP"/>
</dbReference>
<proteinExistence type="inferred from homology"/>
<dbReference type="CDD" id="cd00833">
    <property type="entry name" value="PKS"/>
    <property type="match status" value="1"/>
</dbReference>
<feature type="domain" description="Ketosynthase family 3 (KS3)" evidence="9">
    <location>
        <begin position="40"/>
        <end position="460"/>
    </location>
</feature>
<keyword evidence="5" id="KW-0808">Transferase</keyword>
<feature type="domain" description="Carrier" evidence="8">
    <location>
        <begin position="1696"/>
        <end position="1770"/>
    </location>
</feature>
<dbReference type="PANTHER" id="PTHR45527">
    <property type="entry name" value="NONRIBOSOMAL PEPTIDE SYNTHETASE"/>
    <property type="match status" value="1"/>
</dbReference>
<protein>
    <submittedName>
        <fullName evidence="10">Non-ribosomal peptide synthetase</fullName>
    </submittedName>
</protein>
<dbReference type="PROSITE" id="PS00012">
    <property type="entry name" value="PHOSPHOPANTETHEINE"/>
    <property type="match status" value="1"/>
</dbReference>
<dbReference type="InterPro" id="IPR014031">
    <property type="entry name" value="Ketoacyl_synth_C"/>
</dbReference>
<dbReference type="Pfam" id="PF00109">
    <property type="entry name" value="ketoacyl-synt"/>
    <property type="match status" value="1"/>
</dbReference>
<evidence type="ECO:0000256" key="7">
    <source>
        <dbReference type="ARBA" id="ARBA00023194"/>
    </source>
</evidence>
<dbReference type="Gene3D" id="1.10.1240.100">
    <property type="match status" value="1"/>
</dbReference>
<dbReference type="InterPro" id="IPR000873">
    <property type="entry name" value="AMP-dep_synth/lig_dom"/>
</dbReference>